<keyword evidence="4" id="KW-1185">Reference proteome</keyword>
<organism evidence="3 4">
    <name type="scientific">Longicatena caecimuris</name>
    <dbReference type="NCBI Taxonomy" id="1796635"/>
    <lineage>
        <taxon>Bacteria</taxon>
        <taxon>Bacillati</taxon>
        <taxon>Bacillota</taxon>
        <taxon>Erysipelotrichia</taxon>
        <taxon>Erysipelotrichales</taxon>
        <taxon>Erysipelotrichaceae</taxon>
        <taxon>Longicatena</taxon>
    </lineage>
</organism>
<dbReference type="Gene3D" id="1.20.5.340">
    <property type="match status" value="1"/>
</dbReference>
<accession>A0A4R3TFI1</accession>
<keyword evidence="1" id="KW-0175">Coiled coil</keyword>
<protein>
    <submittedName>
        <fullName evidence="3">Endosialidase-like protein</fullName>
    </submittedName>
</protein>
<evidence type="ECO:0000259" key="2">
    <source>
        <dbReference type="PROSITE" id="PS51688"/>
    </source>
</evidence>
<proteinExistence type="predicted"/>
<dbReference type="RefSeq" id="WP_132224729.1">
    <property type="nucleotide sequence ID" value="NZ_JANKBG010000009.1"/>
</dbReference>
<evidence type="ECO:0000256" key="1">
    <source>
        <dbReference type="SAM" id="Coils"/>
    </source>
</evidence>
<feature type="coiled-coil region" evidence="1">
    <location>
        <begin position="1297"/>
        <end position="1331"/>
    </location>
</feature>
<reference evidence="3 4" key="1">
    <citation type="submission" date="2019-03" db="EMBL/GenBank/DDBJ databases">
        <title>Genomic Encyclopedia of Type Strains, Phase IV (KMG-IV): sequencing the most valuable type-strain genomes for metagenomic binning, comparative biology and taxonomic classification.</title>
        <authorList>
            <person name="Goeker M."/>
        </authorList>
    </citation>
    <scope>NUCLEOTIDE SEQUENCE [LARGE SCALE GENOMIC DNA]</scope>
    <source>
        <strain evidence="3 4">DSM 29481</strain>
    </source>
</reference>
<dbReference type="PROSITE" id="PS51688">
    <property type="entry name" value="ICA"/>
    <property type="match status" value="1"/>
</dbReference>
<dbReference type="Gene3D" id="1.10.10.10">
    <property type="entry name" value="Winged helix-like DNA-binding domain superfamily/Winged helix DNA-binding domain"/>
    <property type="match status" value="1"/>
</dbReference>
<name>A0A4R3TFI1_9FIRM</name>
<dbReference type="InterPro" id="IPR030392">
    <property type="entry name" value="S74_ICA"/>
</dbReference>
<evidence type="ECO:0000313" key="3">
    <source>
        <dbReference type="EMBL" id="TCU60026.1"/>
    </source>
</evidence>
<dbReference type="EMBL" id="SMBP01000009">
    <property type="protein sequence ID" value="TCU60026.1"/>
    <property type="molecule type" value="Genomic_DNA"/>
</dbReference>
<dbReference type="InterPro" id="IPR036388">
    <property type="entry name" value="WH-like_DNA-bd_sf"/>
</dbReference>
<dbReference type="Proteomes" id="UP000295773">
    <property type="component" value="Unassembled WGS sequence"/>
</dbReference>
<feature type="domain" description="Peptidase S74" evidence="2">
    <location>
        <begin position="1199"/>
        <end position="1318"/>
    </location>
</feature>
<sequence>MITTSDKYKTAVNKSGRHFRCKIDIGGITYTGIKGLKIKGGTNSSDEITFGDTVSSFMEFTLTDVPKNTLLKGKKAILYIGLDLIDGTTEWIKKGVYHLEKPIKTGEYIKITAYDNFSLCNKGFFTDLKGNQKIKTILDDLCKKIGITFAGGADDVSYNVDKLKGMTMREAVGVLAAYCGKNAIMDSNGNLKFVWYTDTKISISPSRYADPLETAEDDTYINRLDCAIENEKSLSAGTGIGIYFSCPGMTQTRLNTLYDRIKGFTYRALTLDFKMARPDIEAGDLIKVVDKDGTVYNVPLMEYEFNCDGGYYGSVISKGKSEEEQENEYKGPLQTKVERTYSDLISTKQLLADKITAYEGEFEIINTNYLEVNKKFTAMEAEIENLDVTELTAKVAKIETSYVSKEYVQELYATKAEVHVLDVDLERVNTLLAGSVTAGSTQTIVLNADNTTISNALIKSAMIDSVAADKVTAGTIDASRIHFKSQSGRLDIFGETLQVRDADRVRVQIGKDGTGDYALSQWDADGNLMWDSRGAKAAAIKDKIIVNDMVSDNAGIDGKKINITSLVKEINDGSEVITSNHILYDGKSLDIVFDTISTKIDHLKIGGKNLLLYSDEKVTNDQYLIKTYTMTEKMTSGEVYAIRIWGKLGENKSYFTAYLDGGNTQLAILTKQNDGTYAATFDGIEGNLANSIIYIYVYDGNVVSTSTIEKIKLEKGNKYTDCTPAPEDINNTISGVDTKVTAVTETVKSHSTQLTAQDGKIATLITDTTQVKKDIIATQGEVTAAKGSITTLQTNYSALDQSVKGLSSTVASHTSSITDFGTKITAVTDKATKLELSLDGFKTTVSDTYATKTQVTAVDEKFDNYSTTATMNSAINQKAGEISATISKVETTANSTSSKLTELIATVDGINVTVAKKTDKGTIISTINQSAETVKIQANRLDLIGKVTIGMLDINTQSIINGVKKWSYNNDITYIDGGKIYTGTINAAQIAANAVTASKINVSSLSAITANLGTVTAGSLTSKTVINVTTDLTIGNNIYINQNTKGTKYIKFTADNWIRSWVSSEWEYIIMESSGVSSIGATGATKSASVNALVVTGKSEVQINGTDRISINSNFTEVSSGLYMLNGGIHFNANNKSVYAYATNGKEYTQLTLLNGDDNCVLGYGTYANNIGNLNLYGYNINLTSKTAIKGNKAYTNTSDKRLKYDIRNIADELVAVWYEIMPKQFRWREINGDDGKVHFGIIAQDLIRAMEKHGLDYRDYGFISKFTLGENSTEEYLAVTYDYYNMLTSMALRKNMIDQKNIYEKYNRRLETLEKQLDDERQLRIKAEQKLNAIISGEIRVLSRTV</sequence>
<gene>
    <name evidence="3" type="ORF">EDD61_10963</name>
</gene>
<comment type="caution">
    <text evidence="3">The sequence shown here is derived from an EMBL/GenBank/DDBJ whole genome shotgun (WGS) entry which is preliminary data.</text>
</comment>
<evidence type="ECO:0000313" key="4">
    <source>
        <dbReference type="Proteomes" id="UP000295773"/>
    </source>
</evidence>
<dbReference type="Pfam" id="PF13884">
    <property type="entry name" value="Peptidase_S74"/>
    <property type="match status" value="1"/>
</dbReference>